<dbReference type="EMBL" id="WOFH01000006">
    <property type="protein sequence ID" value="MUN38896.1"/>
    <property type="molecule type" value="Genomic_DNA"/>
</dbReference>
<feature type="compositionally biased region" description="Polar residues" evidence="1">
    <location>
        <begin position="323"/>
        <end position="336"/>
    </location>
</feature>
<accession>A0A7K1L3Q5</accession>
<dbReference type="RefSeq" id="WP_156218002.1">
    <property type="nucleotide sequence ID" value="NZ_WOFH01000006.1"/>
</dbReference>
<keyword evidence="3" id="KW-1185">Reference proteome</keyword>
<feature type="compositionally biased region" description="Acidic residues" evidence="1">
    <location>
        <begin position="423"/>
        <end position="433"/>
    </location>
</feature>
<feature type="compositionally biased region" description="Gly residues" evidence="1">
    <location>
        <begin position="97"/>
        <end position="108"/>
    </location>
</feature>
<sequence>MADVFALRRDADDLRLRRDTAVAAADDHELWVRRLEERLVAGMDMYSHQLPTRVKLDAEREVQAQRRAEAADLESRLDLVRVELAAELGSGDPLFGSGDGGPAPGGGTTPHTPRNGPVALLPVRLETRFTSGGRQIMVRVYPDDLHVEAHDPRLTAAEAEAGRAYWADPGDGAWQRLLTTLSPARAAWTVRATRPGAAAPEIRPDGDRRPPRVTTLPDRWRFIGLTGGARVVDRTADEPVPAVLPLGLLASDAEPADWAVDFEAAVRAGMAATLTLPEGVEHLDELIAVGVRQEEPGPAAARLADLLLGHAYTDGLAFLPAGTPTNNTPETRSAWTSRPRVPPPVAEDPEPEPGTAAASLAAALGLPDARFLGLCDGADDATDRAIAGMCTLGWGALAQGFVQAATERYDLATLEPHMPDTEPSPEPDAEPDGGGEVPGGGPWPGIRDHLAEFVRSRGPLPTIRVGRQPYGVLPVAGLDEWRPAAGTGDAAVEEPIVEWALRLRHHWRAALAPGWIPRVGDGRPADRAAVDVLSRLPVATDLVIRRVHTARTTLEAADRMAPGPVLSVGGVPPESGLRWWVPSEVTSDLARDPESETTRLDFGRFQQQIAPSPDTYRELFETSRQRVADGLALFHEELSLDDYLDRWPMLPGGDISEDRPVTIFDIPESPELIPALLATANWDFLPGGSGDDPVRLALSFPLSVDSWVQLRLPDAPGTPDLVEGARETVRDTARGAPRIIEGLDALARARAEDLGPLLLEVFDVLSHRLDAWITSLAARRLAASPPGAGVRIGGYGWVEDLRPGEEQTVTDVPGVGEVSVSPADGYIHAPSLHHAATAAVLRSGFLAHEGDRTLAVDLTSRRARTARWLVRGVRNGQNLGTLLGYRFERALHDAGLDALVPVFRRGFPAPAVPEPPPLDDSPSDLWANSHEAIADRNVVDGLALARAAASGEVGEQGEAAPHLADLVDALDAVGDALLAEGVHHLIGGNALRAGMAADTLGRGQDVPDRFEVLTTPHRGRAVTQRLALALPDAPAPAPGWPADALTALEPRLDAWVSGLLGPASELRLSGTVTATGEEFTQTADRLGMGALALVLDASSGDRPRLTRKGTRRLHGEGWDGLRELAVRLRTLLASAQPLVPAHLLPPDAAPVPVDLAETRARATAYKDAVTAAGTDPDRLAALGVTAADPAAAAARLGAALGGTPGEDWLRQVTEALSALLGARLPLAPRLTGAALGPRPAGATGSAVGAWLRRYAAVRPAARAWYEALLLTGGTGDQVAAQEPMRTLADPWIGGTFDPDDRPPARWHLVCHLPRPIGAGEPLAGIVLDEWTEALPGADGAVAGEGEGEGPHELTGLAFHYDRPDAKAPQAVLIAVPPDPERGWTPDVLALAVHDTLELAKLRAVDLGDLPLLDNLLPGVTTVRTSTVSGVLATFEENAGVRILDPLTGEPRFPLDDMYRLEPLHRSTEVASGLAARIHDPAWMLTRQWQFGEFAGQDAGSPIDVELIGESRPITAWRPPDGPWTPYDPRLGPLEPRVESEPPVVDDRARAEGGAQFVAMLAESGLSEALPGLLAEFGLRPGPGGLVGLLDGRVPDAAALAAAIDAGRLAGDGLADVARRWRDWWAEAVPRPTPDTFDGHRFEHRLALAAGGTVLTAEEYLGDGLDWYSLDADPDLPGPAADGSGPPRPLHARAFPSPVRYGGIPADRFWEAEDAAVDLGSVEVDALDTGRLLLLGFATTYGNDWFTLPVEVPAGSLTTLTSLLVTDTFGRRHLIGRAGRDDPSWNMFTLHGAPDGLLMMPAAADMPGPPLETVSLTRDELANLGWAIEHTVTDGRGELLDRRAAWTAPTTPVPEGPSYAVQTIVPDYWLPLVPEAAGVGAIRFRLVGLTQPGIASGPRGRLLTEGTWLHEEEVPREGCRVTRRPVLSRWTDGSWHAWIRREKTTGTGEGSSGLAFDVVRPSESWPL</sequence>
<name>A0A7K1L3Q5_9ACTN</name>
<feature type="region of interest" description="Disordered" evidence="1">
    <location>
        <begin position="91"/>
        <end position="118"/>
    </location>
</feature>
<protein>
    <submittedName>
        <fullName evidence="2">Uncharacterized protein</fullName>
    </submittedName>
</protein>
<dbReference type="Proteomes" id="UP000432015">
    <property type="component" value="Unassembled WGS sequence"/>
</dbReference>
<evidence type="ECO:0000256" key="1">
    <source>
        <dbReference type="SAM" id="MobiDB-lite"/>
    </source>
</evidence>
<feature type="region of interest" description="Disordered" evidence="1">
    <location>
        <begin position="415"/>
        <end position="445"/>
    </location>
</feature>
<evidence type="ECO:0000313" key="2">
    <source>
        <dbReference type="EMBL" id="MUN38896.1"/>
    </source>
</evidence>
<feature type="compositionally biased region" description="Gly residues" evidence="1">
    <location>
        <begin position="434"/>
        <end position="443"/>
    </location>
</feature>
<gene>
    <name evidence="2" type="ORF">GNZ18_20120</name>
</gene>
<evidence type="ECO:0000313" key="3">
    <source>
        <dbReference type="Proteomes" id="UP000432015"/>
    </source>
</evidence>
<proteinExistence type="predicted"/>
<comment type="caution">
    <text evidence="2">The sequence shown here is derived from an EMBL/GenBank/DDBJ whole genome shotgun (WGS) entry which is preliminary data.</text>
</comment>
<reference evidence="2 3" key="1">
    <citation type="submission" date="2019-11" db="EMBL/GenBank/DDBJ databases">
        <authorList>
            <person name="Cao P."/>
        </authorList>
    </citation>
    <scope>NUCLEOTIDE SEQUENCE [LARGE SCALE GENOMIC DNA]</scope>
    <source>
        <strain evidence="2 3">NEAU-AAG5</strain>
    </source>
</reference>
<organism evidence="2 3">
    <name type="scientific">Actinomadura litoris</name>
    <dbReference type="NCBI Taxonomy" id="2678616"/>
    <lineage>
        <taxon>Bacteria</taxon>
        <taxon>Bacillati</taxon>
        <taxon>Actinomycetota</taxon>
        <taxon>Actinomycetes</taxon>
        <taxon>Streptosporangiales</taxon>
        <taxon>Thermomonosporaceae</taxon>
        <taxon>Actinomadura</taxon>
    </lineage>
</organism>
<feature type="region of interest" description="Disordered" evidence="1">
    <location>
        <begin position="320"/>
        <end position="356"/>
    </location>
</feature>